<sequence>MRSIDLNISLERAMSTSSMSRIARHMLIAASFAGAVSAHAASDADLPVPHHLAVASNSAQSAAIVQTARRYAAFWNTGGEAYATRALSPAFVDRTLPDGRPQGRDGPLQASKGFRAAVPDLHAEIDDLVVAGDRASVHLHFYGHFTGQFQNLKGNGQTIDFQAFDLYRVKNGRIVENWHLEDNLTLLRQLGAIKP</sequence>
<dbReference type="PANTHER" id="PTHR38436:SF1">
    <property type="entry name" value="ESTER CYCLASE"/>
    <property type="match status" value="1"/>
</dbReference>
<dbReference type="AlphaFoldDB" id="A0A5Q4ZBR3"/>
<dbReference type="KEGG" id="pdio:PDMSB3_1242"/>
<gene>
    <name evidence="2" type="ORF">PDMSB3_1242</name>
</gene>
<dbReference type="Pfam" id="PF07366">
    <property type="entry name" value="SnoaL"/>
    <property type="match status" value="1"/>
</dbReference>
<dbReference type="EMBL" id="LR699553">
    <property type="protein sequence ID" value="VVD27704.1"/>
    <property type="molecule type" value="Genomic_DNA"/>
</dbReference>
<evidence type="ECO:0000313" key="2">
    <source>
        <dbReference type="EMBL" id="VVD27704.1"/>
    </source>
</evidence>
<dbReference type="SUPFAM" id="SSF54427">
    <property type="entry name" value="NTF2-like"/>
    <property type="match status" value="1"/>
</dbReference>
<keyword evidence="3" id="KW-1185">Reference proteome</keyword>
<keyword evidence="1" id="KW-0732">Signal</keyword>
<dbReference type="GO" id="GO:0030638">
    <property type="term" value="P:polyketide metabolic process"/>
    <property type="evidence" value="ECO:0007669"/>
    <property type="project" value="InterPro"/>
</dbReference>
<proteinExistence type="predicted"/>
<dbReference type="Proteomes" id="UP000325811">
    <property type="component" value="Chromosome I"/>
</dbReference>
<accession>A0A5Q4ZBR3</accession>
<reference evidence="2 3" key="1">
    <citation type="submission" date="2019-08" db="EMBL/GenBank/DDBJ databases">
        <authorList>
            <person name="Herpell B J."/>
        </authorList>
    </citation>
    <scope>NUCLEOTIDE SEQUENCE [LARGE SCALE GENOMIC DNA]</scope>
    <source>
        <strain evidence="3">Msb3</strain>
    </source>
</reference>
<name>A0A5Q4ZBR3_9BURK</name>
<dbReference type="InterPro" id="IPR032710">
    <property type="entry name" value="NTF2-like_dom_sf"/>
</dbReference>
<dbReference type="Gene3D" id="3.10.450.50">
    <property type="match status" value="1"/>
</dbReference>
<dbReference type="InterPro" id="IPR009959">
    <property type="entry name" value="Cyclase_SnoaL-like"/>
</dbReference>
<dbReference type="PANTHER" id="PTHR38436">
    <property type="entry name" value="POLYKETIDE CYCLASE SNOAL-LIKE DOMAIN"/>
    <property type="match status" value="1"/>
</dbReference>
<feature type="signal peptide" evidence="1">
    <location>
        <begin position="1"/>
        <end position="40"/>
    </location>
</feature>
<evidence type="ECO:0000313" key="3">
    <source>
        <dbReference type="Proteomes" id="UP000325811"/>
    </source>
</evidence>
<feature type="chain" id="PRO_5025058935" evidence="1">
    <location>
        <begin position="41"/>
        <end position="195"/>
    </location>
</feature>
<organism evidence="2 3">
    <name type="scientific">Paraburkholderia dioscoreae</name>
    <dbReference type="NCBI Taxonomy" id="2604047"/>
    <lineage>
        <taxon>Bacteria</taxon>
        <taxon>Pseudomonadati</taxon>
        <taxon>Pseudomonadota</taxon>
        <taxon>Betaproteobacteria</taxon>
        <taxon>Burkholderiales</taxon>
        <taxon>Burkholderiaceae</taxon>
        <taxon>Paraburkholderia</taxon>
    </lineage>
</organism>
<evidence type="ECO:0000256" key="1">
    <source>
        <dbReference type="SAM" id="SignalP"/>
    </source>
</evidence>
<protein>
    <submittedName>
        <fullName evidence="2">Putative ester cyclase</fullName>
    </submittedName>
</protein>